<accession>A0A927FDM6</accession>
<dbReference type="Pfam" id="PF13302">
    <property type="entry name" value="Acetyltransf_3"/>
    <property type="match status" value="1"/>
</dbReference>
<dbReference type="GO" id="GO:0016747">
    <property type="term" value="F:acyltransferase activity, transferring groups other than amino-acyl groups"/>
    <property type="evidence" value="ECO:0007669"/>
    <property type="project" value="InterPro"/>
</dbReference>
<keyword evidence="4" id="KW-1185">Reference proteome</keyword>
<reference evidence="3" key="1">
    <citation type="submission" date="2020-09" db="EMBL/GenBank/DDBJ databases">
        <title>Pelagicoccus enzymogenes sp. nov. with an EPS production, isolated from marine sediment.</title>
        <authorList>
            <person name="Feng X."/>
        </authorList>
    </citation>
    <scope>NUCLEOTIDE SEQUENCE</scope>
    <source>
        <strain evidence="3">NFK12</strain>
    </source>
</reference>
<dbReference type="InterPro" id="IPR016181">
    <property type="entry name" value="Acyl_CoA_acyltransferase"/>
</dbReference>
<evidence type="ECO:0000259" key="2">
    <source>
        <dbReference type="Pfam" id="PF13302"/>
    </source>
</evidence>
<feature type="compositionally biased region" description="Basic and acidic residues" evidence="1">
    <location>
        <begin position="135"/>
        <end position="146"/>
    </location>
</feature>
<feature type="region of interest" description="Disordered" evidence="1">
    <location>
        <begin position="134"/>
        <end position="171"/>
    </location>
</feature>
<gene>
    <name evidence="3" type="ORF">IEN85_18375</name>
</gene>
<dbReference type="Proteomes" id="UP000622317">
    <property type="component" value="Unassembled WGS sequence"/>
</dbReference>
<feature type="domain" description="N-acetyltransferase" evidence="2">
    <location>
        <begin position="19"/>
        <end position="127"/>
    </location>
</feature>
<proteinExistence type="predicted"/>
<organism evidence="3 4">
    <name type="scientific">Pelagicoccus enzymogenes</name>
    <dbReference type="NCBI Taxonomy" id="2773457"/>
    <lineage>
        <taxon>Bacteria</taxon>
        <taxon>Pseudomonadati</taxon>
        <taxon>Verrucomicrobiota</taxon>
        <taxon>Opitutia</taxon>
        <taxon>Puniceicoccales</taxon>
        <taxon>Pelagicoccaceae</taxon>
        <taxon>Pelagicoccus</taxon>
    </lineage>
</organism>
<dbReference type="SUPFAM" id="SSF55729">
    <property type="entry name" value="Acyl-CoA N-acyltransferases (Nat)"/>
    <property type="match status" value="1"/>
</dbReference>
<sequence length="171" mass="18620">MTHARPTETLPPSIIETERLILRTPRLEDAFALHELAAADPFFAHATVGPANSTLEAACTAIIRMLEDRRSGTGSWWIVIHKDTGHAIGITGFSARHSGHGPINALASSELGRGYAQEIVGALLNITAPLPSHQHSFETEPTHAEEPAPPTRWYWQSKPSRPARPGKLRCA</sequence>
<evidence type="ECO:0000313" key="4">
    <source>
        <dbReference type="Proteomes" id="UP000622317"/>
    </source>
</evidence>
<comment type="caution">
    <text evidence="3">The sequence shown here is derived from an EMBL/GenBank/DDBJ whole genome shotgun (WGS) entry which is preliminary data.</text>
</comment>
<name>A0A927FDM6_9BACT</name>
<dbReference type="AlphaFoldDB" id="A0A927FDM6"/>
<dbReference type="EMBL" id="JACYFG010000042">
    <property type="protein sequence ID" value="MBD5781473.1"/>
    <property type="molecule type" value="Genomic_DNA"/>
</dbReference>
<dbReference type="RefSeq" id="WP_191618572.1">
    <property type="nucleotide sequence ID" value="NZ_JACYFG010000042.1"/>
</dbReference>
<dbReference type="Gene3D" id="3.40.630.30">
    <property type="match status" value="1"/>
</dbReference>
<dbReference type="InterPro" id="IPR000182">
    <property type="entry name" value="GNAT_dom"/>
</dbReference>
<protein>
    <submittedName>
        <fullName evidence="3">GNAT family N-acetyltransferase</fullName>
    </submittedName>
</protein>
<evidence type="ECO:0000313" key="3">
    <source>
        <dbReference type="EMBL" id="MBD5781473.1"/>
    </source>
</evidence>
<evidence type="ECO:0000256" key="1">
    <source>
        <dbReference type="SAM" id="MobiDB-lite"/>
    </source>
</evidence>